<reference evidence="2" key="1">
    <citation type="submission" date="2020-01" db="EMBL/GenBank/DDBJ databases">
        <title>Draft genome sequence of the Termite Coptotermes fromosanus.</title>
        <authorList>
            <person name="Itakura S."/>
            <person name="Yosikawa Y."/>
            <person name="Umezawa K."/>
        </authorList>
    </citation>
    <scope>NUCLEOTIDE SEQUENCE [LARGE SCALE GENOMIC DNA]</scope>
</reference>
<dbReference type="OrthoDB" id="6766699at2759"/>
<dbReference type="InParanoid" id="A0A6L2Q4X6"/>
<dbReference type="Proteomes" id="UP000502823">
    <property type="component" value="Unassembled WGS sequence"/>
</dbReference>
<proteinExistence type="predicted"/>
<sequence length="58" mass="6627">MAIRNDSRAPFNQEKSAADKKWFRSALKRSPVLSMRTLEGIHAARVKGFTSENVARFF</sequence>
<gene>
    <name evidence="1" type="ORF">Cfor_03503</name>
</gene>
<evidence type="ECO:0000313" key="2">
    <source>
        <dbReference type="Proteomes" id="UP000502823"/>
    </source>
</evidence>
<organism evidence="1 2">
    <name type="scientific">Coptotermes formosanus</name>
    <name type="common">Formosan subterranean termite</name>
    <dbReference type="NCBI Taxonomy" id="36987"/>
    <lineage>
        <taxon>Eukaryota</taxon>
        <taxon>Metazoa</taxon>
        <taxon>Ecdysozoa</taxon>
        <taxon>Arthropoda</taxon>
        <taxon>Hexapoda</taxon>
        <taxon>Insecta</taxon>
        <taxon>Pterygota</taxon>
        <taxon>Neoptera</taxon>
        <taxon>Polyneoptera</taxon>
        <taxon>Dictyoptera</taxon>
        <taxon>Blattodea</taxon>
        <taxon>Blattoidea</taxon>
        <taxon>Termitoidae</taxon>
        <taxon>Rhinotermitidae</taxon>
        <taxon>Coptotermes</taxon>
    </lineage>
</organism>
<accession>A0A6L2Q4X6</accession>
<comment type="caution">
    <text evidence="1">The sequence shown here is derived from an EMBL/GenBank/DDBJ whole genome shotgun (WGS) entry which is preliminary data.</text>
</comment>
<dbReference type="EMBL" id="BLKM01001182">
    <property type="protein sequence ID" value="GFG39786.1"/>
    <property type="molecule type" value="Genomic_DNA"/>
</dbReference>
<dbReference type="AlphaFoldDB" id="A0A6L2Q4X6"/>
<protein>
    <submittedName>
        <fullName evidence="1">Uncharacterized protein</fullName>
    </submittedName>
</protein>
<keyword evidence="2" id="KW-1185">Reference proteome</keyword>
<name>A0A6L2Q4X6_COPFO</name>
<evidence type="ECO:0000313" key="1">
    <source>
        <dbReference type="EMBL" id="GFG39786.1"/>
    </source>
</evidence>